<evidence type="ECO:0000313" key="8">
    <source>
        <dbReference type="EMBL" id="BCR05809.1"/>
    </source>
</evidence>
<feature type="chain" id="PRO_5047003777" description="Calx-beta domain-containing protein" evidence="6">
    <location>
        <begin position="32"/>
        <end position="954"/>
    </location>
</feature>
<dbReference type="Gene3D" id="2.60.40.10">
    <property type="entry name" value="Immunoglobulins"/>
    <property type="match status" value="1"/>
</dbReference>
<dbReference type="PANTHER" id="PTHR11878">
    <property type="entry name" value="SODIUM/CALCIUM EXCHANGER"/>
    <property type="match status" value="1"/>
</dbReference>
<protein>
    <recommendedName>
        <fullName evidence="7">Calx-beta domain-containing protein</fullName>
    </recommendedName>
</protein>
<dbReference type="SMART" id="SM00237">
    <property type="entry name" value="Calx_beta"/>
    <property type="match status" value="3"/>
</dbReference>
<gene>
    <name evidence="8" type="ORF">DESUT3_28780</name>
</gene>
<evidence type="ECO:0000313" key="9">
    <source>
        <dbReference type="Proteomes" id="UP001319827"/>
    </source>
</evidence>
<name>A0ABM8HYB7_9BACT</name>
<dbReference type="Gene3D" id="2.60.40.2030">
    <property type="match status" value="3"/>
</dbReference>
<dbReference type="SUPFAM" id="SSF141072">
    <property type="entry name" value="CalX-like"/>
    <property type="match status" value="3"/>
</dbReference>
<accession>A0ABM8HYB7</accession>
<dbReference type="Pfam" id="PF03160">
    <property type="entry name" value="Calx-beta"/>
    <property type="match status" value="3"/>
</dbReference>
<dbReference type="EMBL" id="AP024355">
    <property type="protein sequence ID" value="BCR05809.1"/>
    <property type="molecule type" value="Genomic_DNA"/>
</dbReference>
<feature type="region of interest" description="Disordered" evidence="5">
    <location>
        <begin position="268"/>
        <end position="287"/>
    </location>
</feature>
<dbReference type="Proteomes" id="UP001319827">
    <property type="component" value="Chromosome"/>
</dbReference>
<reference evidence="8 9" key="1">
    <citation type="journal article" date="2016" name="C (Basel)">
        <title>Selective Growth of and Electricity Production by Marine Exoelectrogenic Bacteria in Self-Aggregated Hydrogel of Microbially Reduced Graphene Oxide.</title>
        <authorList>
            <person name="Yoshida N."/>
            <person name="Goto Y."/>
            <person name="Miyata Y."/>
        </authorList>
    </citation>
    <scope>NUCLEOTIDE SEQUENCE [LARGE SCALE GENOMIC DNA]</scope>
    <source>
        <strain evidence="8 9">NIT-T3</strain>
    </source>
</reference>
<keyword evidence="9" id="KW-1185">Reference proteome</keyword>
<reference evidence="8 9" key="2">
    <citation type="journal article" date="2021" name="Int. J. Syst. Evol. Microbiol.">
        <title>Isolation and Polyphasic Characterization of Desulfuromonas versatilis sp. Nov., an Electrogenic Bacteria Capable of Versatile Metabolism Isolated from a Graphene Oxide-Reducing Enrichment Culture.</title>
        <authorList>
            <person name="Xie L."/>
            <person name="Yoshida N."/>
            <person name="Ishii S."/>
            <person name="Meng L."/>
        </authorList>
    </citation>
    <scope>NUCLEOTIDE SEQUENCE [LARGE SCALE GENOMIC DNA]</scope>
    <source>
        <strain evidence="8 9">NIT-T3</strain>
    </source>
</reference>
<evidence type="ECO:0000256" key="5">
    <source>
        <dbReference type="SAM" id="MobiDB-lite"/>
    </source>
</evidence>
<feature type="domain" description="Calx-beta" evidence="7">
    <location>
        <begin position="260"/>
        <end position="381"/>
    </location>
</feature>
<keyword evidence="4" id="KW-0406">Ion transport</keyword>
<dbReference type="Pfam" id="PF17957">
    <property type="entry name" value="Big_7"/>
    <property type="match status" value="1"/>
</dbReference>
<sequence length="954" mass="99649">MNRRRRYSLQFIFNLLMVFCLLGVSVPQAQAARWWVFPWEKTADTTAPTVAISNPGSGAVVTTAQTLAVAAVAQDNIGVSKVEFYDGSKLIGTDTSNPYSASLQITEALNGQRQLTAKAFDAAGNSTVSVPVSFTVQIAPPVVTPPATAAPGAIEFSAATYSVNEGSGKINLTVNRTGGSDGAVSVQWRTLTFDGNGTADWASDFGTVYPSQTLSFAAGEKSKTISVTINQDTAVEGDETFTVLLETPAGGATLGAKAKALVTIKDDDVASTPAPTPTPTPTPTGPGSLEFSAANSSVNEGAGKIDLTVNRTGGSDGAVSVQWRTLTFDGHGTADWASDYGTVYPSQTLSFAAGEKSKVISVTINQDSTVEGDETFTVLLEAPAGGATLGTKTSTLVTIKDDDTASAPAPAPTPTPTGPGALAFNAAAYSVNENAGKVNITINRVGGSSGAATVEWRTMTFDGYGTADWSNDYGTFLWTVVNFADGETSKVLPITINNDSTYEGDETFTVLLQNPTGGATLGATTSAVVTIKDDDVAGTPSTPTNPPVISGPLKAFPGAEGFGTESPAGRGGKIIKVTNLNDSGAGSLRAAIEASGPRIVVFEVGGRIALHSDLEIRNPFITIAGQTAPFPGVQVTGARVTVQSHDVLIQHVRSRNGIADGASHSLRVISGSYNVVIDHCTFMWASDEVASIWTNDKPIYNVTLSNNIIAEGIGGSGKGTAIGAGTSLNNYSLGANIVDKVSVIKNLYANSVERFPMVSRDCNVMIANNLGYYSEWGFVELGVNNGPVKATVVGNHFVTGNRNQNSPSIWTMDISSGKHQVYVSDNVTSGSGVIPATFTDYDGGSVVNSPPIKDDTKLIAASQVKAYVLKNVGARPAERDSAEVRLINEVEREVGGFKYSVSEAGGWPAEYNYPTSRSFDSFIPYDPNGDDDGNGYTNIEEVLYRLAMQAEGRN</sequence>
<evidence type="ECO:0000256" key="2">
    <source>
        <dbReference type="ARBA" id="ARBA00022737"/>
    </source>
</evidence>
<dbReference type="InterPro" id="IPR011050">
    <property type="entry name" value="Pectin_lyase_fold/virulence"/>
</dbReference>
<evidence type="ECO:0000256" key="6">
    <source>
        <dbReference type="SAM" id="SignalP"/>
    </source>
</evidence>
<dbReference type="InterPro" id="IPR038081">
    <property type="entry name" value="CalX-like_sf"/>
</dbReference>
<dbReference type="InterPro" id="IPR003644">
    <property type="entry name" value="Calx_beta"/>
</dbReference>
<proteinExistence type="predicted"/>
<evidence type="ECO:0000256" key="4">
    <source>
        <dbReference type="ARBA" id="ARBA00023065"/>
    </source>
</evidence>
<keyword evidence="3" id="KW-0106">Calcium</keyword>
<dbReference type="InterPro" id="IPR013783">
    <property type="entry name" value="Ig-like_fold"/>
</dbReference>
<dbReference type="InterPro" id="IPR051171">
    <property type="entry name" value="CaCA"/>
</dbReference>
<evidence type="ECO:0000259" key="7">
    <source>
        <dbReference type="SMART" id="SM00237"/>
    </source>
</evidence>
<organism evidence="8 9">
    <name type="scientific">Desulfuromonas versatilis</name>
    <dbReference type="NCBI Taxonomy" id="2802975"/>
    <lineage>
        <taxon>Bacteria</taxon>
        <taxon>Pseudomonadati</taxon>
        <taxon>Thermodesulfobacteriota</taxon>
        <taxon>Desulfuromonadia</taxon>
        <taxon>Desulfuromonadales</taxon>
        <taxon>Desulfuromonadaceae</taxon>
        <taxon>Desulfuromonas</taxon>
    </lineage>
</organism>
<dbReference type="Gene3D" id="2.160.20.10">
    <property type="entry name" value="Single-stranded right-handed beta-helix, Pectin lyase-like"/>
    <property type="match status" value="1"/>
</dbReference>
<keyword evidence="2" id="KW-0677">Repeat</keyword>
<keyword evidence="4" id="KW-0813">Transport</keyword>
<feature type="domain" description="Calx-beta" evidence="7">
    <location>
        <begin position="395"/>
        <end position="513"/>
    </location>
</feature>
<keyword evidence="1 6" id="KW-0732">Signal</keyword>
<feature type="compositionally biased region" description="Pro residues" evidence="5">
    <location>
        <begin position="274"/>
        <end position="284"/>
    </location>
</feature>
<evidence type="ECO:0000256" key="3">
    <source>
        <dbReference type="ARBA" id="ARBA00022837"/>
    </source>
</evidence>
<dbReference type="PANTHER" id="PTHR11878:SF65">
    <property type="entry name" value="NA_CA-EXCHANGE PROTEIN, ISOFORM G"/>
    <property type="match status" value="1"/>
</dbReference>
<feature type="signal peptide" evidence="6">
    <location>
        <begin position="1"/>
        <end position="31"/>
    </location>
</feature>
<dbReference type="RefSeq" id="WP_221249209.1">
    <property type="nucleotide sequence ID" value="NZ_AP024355.1"/>
</dbReference>
<dbReference type="SUPFAM" id="SSF51126">
    <property type="entry name" value="Pectin lyase-like"/>
    <property type="match status" value="1"/>
</dbReference>
<dbReference type="InterPro" id="IPR012334">
    <property type="entry name" value="Pectin_lyas_fold"/>
</dbReference>
<evidence type="ECO:0000256" key="1">
    <source>
        <dbReference type="ARBA" id="ARBA00022729"/>
    </source>
</evidence>
<feature type="domain" description="Calx-beta" evidence="7">
    <location>
        <begin position="141"/>
        <end position="246"/>
    </location>
</feature>